<dbReference type="SMART" id="SM00198">
    <property type="entry name" value="SCP"/>
    <property type="match status" value="1"/>
</dbReference>
<dbReference type="OrthoDB" id="337038at2759"/>
<dbReference type="AlphaFoldDB" id="A0A4S2N3T2"/>
<dbReference type="InterPro" id="IPR001283">
    <property type="entry name" value="CRISP-related"/>
</dbReference>
<evidence type="ECO:0000313" key="4">
    <source>
        <dbReference type="Proteomes" id="UP000298138"/>
    </source>
</evidence>
<keyword evidence="4" id="KW-1185">Reference proteome</keyword>
<dbReference type="InterPro" id="IPR035940">
    <property type="entry name" value="CAP_sf"/>
</dbReference>
<feature type="compositionally biased region" description="Low complexity" evidence="1">
    <location>
        <begin position="61"/>
        <end position="77"/>
    </location>
</feature>
<evidence type="ECO:0000313" key="3">
    <source>
        <dbReference type="EMBL" id="TGZ83801.1"/>
    </source>
</evidence>
<feature type="compositionally biased region" description="Polar residues" evidence="1">
    <location>
        <begin position="26"/>
        <end position="40"/>
    </location>
</feature>
<dbReference type="SUPFAM" id="SSF55797">
    <property type="entry name" value="PR-1-like"/>
    <property type="match status" value="1"/>
</dbReference>
<feature type="region of interest" description="Disordered" evidence="1">
    <location>
        <begin position="17"/>
        <end position="149"/>
    </location>
</feature>
<dbReference type="Pfam" id="PF00188">
    <property type="entry name" value="CAP"/>
    <property type="match status" value="1"/>
</dbReference>
<feature type="compositionally biased region" description="Basic and acidic residues" evidence="1">
    <location>
        <begin position="42"/>
        <end position="54"/>
    </location>
</feature>
<accession>A0A4S2N3T2</accession>
<sequence>MFISVTAGGRPVTIPVNDVQKEAQPTAISGSGKNTNSNVQDWIDKIRKDYEDRHNRPKRPTTPTVAPPAITSPPVVSDPVETPIIIENPDEPKEEEKEEEIPKEETPKEETPEEETPKEETPKEETPKEETPKEEEKEEEQAGGSSGLGVFAQTALDMHNKYRRKHSANDLVWDEGLAATAMKWATTNGCKMQHSDRSFRNNAGENLYAKGGKKSSDLVDGTNVDPSEGITGWYNEWKSYTGDYSVSDGVGHFTQVVWKATTKLGCAMPICNMPGLGSNTGFLVCHYSVAGNMMGQFSQNVQGTPSS</sequence>
<dbReference type="STRING" id="341454.A0A4S2N3T2"/>
<feature type="domain" description="SCP" evidence="2">
    <location>
        <begin position="150"/>
        <end position="295"/>
    </location>
</feature>
<dbReference type="GO" id="GO:0005576">
    <property type="term" value="C:extracellular region"/>
    <property type="evidence" value="ECO:0007669"/>
    <property type="project" value="InterPro"/>
</dbReference>
<dbReference type="PROSITE" id="PS01009">
    <property type="entry name" value="CRISP_1"/>
    <property type="match status" value="1"/>
</dbReference>
<protein>
    <submittedName>
        <fullName evidence="3">PR-1-like protein</fullName>
    </submittedName>
</protein>
<dbReference type="PRINTS" id="PR00837">
    <property type="entry name" value="V5TPXLIKE"/>
</dbReference>
<dbReference type="Proteomes" id="UP000298138">
    <property type="component" value="Unassembled WGS sequence"/>
</dbReference>
<organism evidence="3 4">
    <name type="scientific">Ascodesmis nigricans</name>
    <dbReference type="NCBI Taxonomy" id="341454"/>
    <lineage>
        <taxon>Eukaryota</taxon>
        <taxon>Fungi</taxon>
        <taxon>Dikarya</taxon>
        <taxon>Ascomycota</taxon>
        <taxon>Pezizomycotina</taxon>
        <taxon>Pezizomycetes</taxon>
        <taxon>Pezizales</taxon>
        <taxon>Ascodesmidaceae</taxon>
        <taxon>Ascodesmis</taxon>
    </lineage>
</organism>
<reference evidence="3 4" key="1">
    <citation type="submission" date="2019-04" db="EMBL/GenBank/DDBJ databases">
        <title>Comparative genomics and transcriptomics to analyze fruiting body development in filamentous ascomycetes.</title>
        <authorList>
            <consortium name="DOE Joint Genome Institute"/>
            <person name="Lutkenhaus R."/>
            <person name="Traeger S."/>
            <person name="Breuer J."/>
            <person name="Kuo A."/>
            <person name="Lipzen A."/>
            <person name="Pangilinan J."/>
            <person name="Dilworth D."/>
            <person name="Sandor L."/>
            <person name="Poggeler S."/>
            <person name="Barry K."/>
            <person name="Grigoriev I.V."/>
            <person name="Nowrousian M."/>
        </authorList>
    </citation>
    <scope>NUCLEOTIDE SEQUENCE [LARGE SCALE GENOMIC DNA]</scope>
    <source>
        <strain evidence="3 4">CBS 389.68</strain>
    </source>
</reference>
<dbReference type="InterPro" id="IPR014044">
    <property type="entry name" value="CAP_dom"/>
</dbReference>
<dbReference type="InParanoid" id="A0A4S2N3T2"/>
<evidence type="ECO:0000259" key="2">
    <source>
        <dbReference type="SMART" id="SM00198"/>
    </source>
</evidence>
<name>A0A4S2N3T2_9PEZI</name>
<dbReference type="EMBL" id="ML220113">
    <property type="protein sequence ID" value="TGZ83801.1"/>
    <property type="molecule type" value="Genomic_DNA"/>
</dbReference>
<dbReference type="InterPro" id="IPR018244">
    <property type="entry name" value="Allrgn_V5/Tpx1_CS"/>
</dbReference>
<feature type="compositionally biased region" description="Basic and acidic residues" evidence="1">
    <location>
        <begin position="118"/>
        <end position="135"/>
    </location>
</feature>
<proteinExistence type="predicted"/>
<dbReference type="PANTHER" id="PTHR10334">
    <property type="entry name" value="CYSTEINE-RICH SECRETORY PROTEIN-RELATED"/>
    <property type="match status" value="1"/>
</dbReference>
<dbReference type="Gene3D" id="3.40.33.10">
    <property type="entry name" value="CAP"/>
    <property type="match status" value="1"/>
</dbReference>
<gene>
    <name evidence="3" type="ORF">EX30DRAFT_303546</name>
</gene>
<evidence type="ECO:0000256" key="1">
    <source>
        <dbReference type="SAM" id="MobiDB-lite"/>
    </source>
</evidence>